<sequence length="49" mass="5424">MNKSGLILLVLVAFVAVFGISTYNSVKSARIEIDAQYGQAENPCPWRRP</sequence>
<dbReference type="AlphaFoldDB" id="A0A5D6W9C3"/>
<dbReference type="Proteomes" id="UP000323646">
    <property type="component" value="Unassembled WGS sequence"/>
</dbReference>
<comment type="caution">
    <text evidence="1">The sequence shown here is derived from an EMBL/GenBank/DDBJ whole genome shotgun (WGS) entry which is preliminary data.</text>
</comment>
<reference evidence="1 2" key="1">
    <citation type="submission" date="2019-08" db="EMBL/GenBank/DDBJ databases">
        <title>Selenomonas sp. mPRGC5 and Selenomonas sp. mPRGC8 isolated from ruminal fluid of dairy goat (Capra hircus).</title>
        <authorList>
            <person name="Poothong S."/>
            <person name="Nuengjamnong C."/>
            <person name="Tanasupawat S."/>
        </authorList>
    </citation>
    <scope>NUCLEOTIDE SEQUENCE [LARGE SCALE GENOMIC DNA]</scope>
    <source>
        <strain evidence="2">mPRGC5</strain>
    </source>
</reference>
<organism evidence="1 2">
    <name type="scientific">Selenomonas ruminis</name>
    <dbReference type="NCBI Taxonomy" id="2593411"/>
    <lineage>
        <taxon>Bacteria</taxon>
        <taxon>Bacillati</taxon>
        <taxon>Bacillota</taxon>
        <taxon>Negativicutes</taxon>
        <taxon>Selenomonadales</taxon>
        <taxon>Selenomonadaceae</taxon>
        <taxon>Selenomonas</taxon>
    </lineage>
</organism>
<accession>A0A5D6W9C3</accession>
<name>A0A5D6W9C3_9FIRM</name>
<keyword evidence="2" id="KW-1185">Reference proteome</keyword>
<dbReference type="RefSeq" id="WP_149170504.1">
    <property type="nucleotide sequence ID" value="NZ_VTOY01000001.1"/>
</dbReference>
<protein>
    <submittedName>
        <fullName evidence="1">LemA family protein</fullName>
    </submittedName>
</protein>
<dbReference type="EMBL" id="VTOY01000001">
    <property type="protein sequence ID" value="TYZ24883.1"/>
    <property type="molecule type" value="Genomic_DNA"/>
</dbReference>
<evidence type="ECO:0000313" key="2">
    <source>
        <dbReference type="Proteomes" id="UP000323646"/>
    </source>
</evidence>
<proteinExistence type="predicted"/>
<gene>
    <name evidence="1" type="ORF">FZ040_02265</name>
</gene>
<evidence type="ECO:0000313" key="1">
    <source>
        <dbReference type="EMBL" id="TYZ24883.1"/>
    </source>
</evidence>